<dbReference type="AlphaFoldDB" id="A0A7S2MKL4"/>
<evidence type="ECO:0000256" key="5">
    <source>
        <dbReference type="SAM" id="MobiDB-lite"/>
    </source>
</evidence>
<accession>A0A7S2MKL4</accession>
<name>A0A7S2MKL4_9STRA</name>
<dbReference type="EMBL" id="HBGV01008340">
    <property type="protein sequence ID" value="CAD9488735.1"/>
    <property type="molecule type" value="Transcribed_RNA"/>
</dbReference>
<feature type="region of interest" description="Disordered" evidence="5">
    <location>
        <begin position="1"/>
        <end position="71"/>
    </location>
</feature>
<reference evidence="7" key="1">
    <citation type="submission" date="2021-01" db="EMBL/GenBank/DDBJ databases">
        <authorList>
            <person name="Corre E."/>
            <person name="Pelletier E."/>
            <person name="Niang G."/>
            <person name="Scheremetjew M."/>
            <person name="Finn R."/>
            <person name="Kale V."/>
            <person name="Holt S."/>
            <person name="Cochrane G."/>
            <person name="Meng A."/>
            <person name="Brown T."/>
            <person name="Cohen L."/>
        </authorList>
    </citation>
    <scope>NUCLEOTIDE SEQUENCE</scope>
    <source>
        <strain evidence="7">CCMP826</strain>
    </source>
</reference>
<feature type="transmembrane region" description="Helical" evidence="6">
    <location>
        <begin position="106"/>
        <end position="125"/>
    </location>
</feature>
<dbReference type="PANTHER" id="PTHR38894">
    <property type="entry name" value="TRANSMEMBRANE PROTEIN"/>
    <property type="match status" value="1"/>
</dbReference>
<feature type="transmembrane region" description="Helical" evidence="6">
    <location>
        <begin position="167"/>
        <end position="189"/>
    </location>
</feature>
<feature type="transmembrane region" description="Helical" evidence="6">
    <location>
        <begin position="137"/>
        <end position="161"/>
    </location>
</feature>
<gene>
    <name evidence="7" type="ORF">HTAM1171_LOCUS5158</name>
</gene>
<dbReference type="Pfam" id="PF08507">
    <property type="entry name" value="COPI_assoc"/>
    <property type="match status" value="1"/>
</dbReference>
<sequence length="222" mass="24600">MDDETPSWLSEDTGDAAGGTATTPLETPVLDSLDEPRSKTTDLENDDNVGGKMLATSGAANESNKEPEDDPDEVSHMVMLMRIANLAVSIAIITCSAVNLSSIPSVASFVLSIYAILLGGLTCCFETQLSFLRAVIAINFGFFFNSIWRFFFYFLMGSILWAYDTLFGKIVAIATVAVGLFNVFVICRYPTYRKMREKMAKEEDKRIETKMKKKIAKEALKR</sequence>
<keyword evidence="4 6" id="KW-0472">Membrane</keyword>
<organism evidence="7">
    <name type="scientific">Helicotheca tamesis</name>
    <dbReference type="NCBI Taxonomy" id="374047"/>
    <lineage>
        <taxon>Eukaryota</taxon>
        <taxon>Sar</taxon>
        <taxon>Stramenopiles</taxon>
        <taxon>Ochrophyta</taxon>
        <taxon>Bacillariophyta</taxon>
        <taxon>Mediophyceae</taxon>
        <taxon>Lithodesmiophycidae</taxon>
        <taxon>Lithodesmiales</taxon>
        <taxon>Lithodesmiaceae</taxon>
        <taxon>Helicotheca</taxon>
    </lineage>
</organism>
<proteinExistence type="predicted"/>
<evidence type="ECO:0000256" key="4">
    <source>
        <dbReference type="ARBA" id="ARBA00023136"/>
    </source>
</evidence>
<dbReference type="GO" id="GO:0016020">
    <property type="term" value="C:membrane"/>
    <property type="evidence" value="ECO:0007669"/>
    <property type="project" value="UniProtKB-SubCell"/>
</dbReference>
<dbReference type="InterPro" id="IPR013714">
    <property type="entry name" value="Golgi_TVP15"/>
</dbReference>
<evidence type="ECO:0000256" key="3">
    <source>
        <dbReference type="ARBA" id="ARBA00022989"/>
    </source>
</evidence>
<dbReference type="PANTHER" id="PTHR38894:SF1">
    <property type="entry name" value="TRANSMEMBRANE PROTEIN"/>
    <property type="match status" value="1"/>
</dbReference>
<evidence type="ECO:0000256" key="6">
    <source>
        <dbReference type="SAM" id="Phobius"/>
    </source>
</evidence>
<keyword evidence="3 6" id="KW-1133">Transmembrane helix</keyword>
<evidence type="ECO:0000256" key="1">
    <source>
        <dbReference type="ARBA" id="ARBA00004141"/>
    </source>
</evidence>
<comment type="subcellular location">
    <subcellularLocation>
        <location evidence="1">Membrane</location>
        <topology evidence="1">Multi-pass membrane protein</topology>
    </subcellularLocation>
</comment>
<protein>
    <submittedName>
        <fullName evidence="7">Uncharacterized protein</fullName>
    </submittedName>
</protein>
<evidence type="ECO:0000256" key="2">
    <source>
        <dbReference type="ARBA" id="ARBA00022692"/>
    </source>
</evidence>
<keyword evidence="2 6" id="KW-0812">Transmembrane</keyword>
<evidence type="ECO:0000313" key="7">
    <source>
        <dbReference type="EMBL" id="CAD9488735.1"/>
    </source>
</evidence>